<evidence type="ECO:0000313" key="3">
    <source>
        <dbReference type="Proteomes" id="UP000712600"/>
    </source>
</evidence>
<reference evidence="2" key="1">
    <citation type="submission" date="2019-12" db="EMBL/GenBank/DDBJ databases">
        <title>Genome sequencing and annotation of Brassica cretica.</title>
        <authorList>
            <person name="Studholme D.J."/>
            <person name="Sarris P."/>
        </authorList>
    </citation>
    <scope>NUCLEOTIDE SEQUENCE</scope>
    <source>
        <strain evidence="2">PFS-109/04</strain>
        <tissue evidence="2">Leaf</tissue>
    </source>
</reference>
<name>A0A8S9N7U8_BRACR</name>
<gene>
    <name evidence="2" type="ORF">F2Q69_00054161</name>
</gene>
<comment type="caution">
    <text evidence="2">The sequence shown here is derived from an EMBL/GenBank/DDBJ whole genome shotgun (WGS) entry which is preliminary data.</text>
</comment>
<accession>A0A8S9N7U8</accession>
<sequence>MAKGYQSKCFGFVLLLCFFSSTLARRVLKDLTMMVASKLEMNHVVKPGMVSLSLRTRSGKQLFLAQLGGQSVGVENGYDEVNVQISAKRNDRARAEARSLRAIVPLSRYVATEFCDRALRPSVRSARSQRSDRARAEVRSLCSD</sequence>
<protein>
    <submittedName>
        <fullName evidence="2">Uncharacterized protein</fullName>
    </submittedName>
</protein>
<dbReference type="Proteomes" id="UP000712600">
    <property type="component" value="Unassembled WGS sequence"/>
</dbReference>
<evidence type="ECO:0000256" key="1">
    <source>
        <dbReference type="SAM" id="SignalP"/>
    </source>
</evidence>
<feature type="signal peptide" evidence="1">
    <location>
        <begin position="1"/>
        <end position="24"/>
    </location>
</feature>
<dbReference type="EMBL" id="QGKX02002183">
    <property type="protein sequence ID" value="KAF3488714.1"/>
    <property type="molecule type" value="Genomic_DNA"/>
</dbReference>
<keyword evidence="1" id="KW-0732">Signal</keyword>
<organism evidence="2 3">
    <name type="scientific">Brassica cretica</name>
    <name type="common">Mustard</name>
    <dbReference type="NCBI Taxonomy" id="69181"/>
    <lineage>
        <taxon>Eukaryota</taxon>
        <taxon>Viridiplantae</taxon>
        <taxon>Streptophyta</taxon>
        <taxon>Embryophyta</taxon>
        <taxon>Tracheophyta</taxon>
        <taxon>Spermatophyta</taxon>
        <taxon>Magnoliopsida</taxon>
        <taxon>eudicotyledons</taxon>
        <taxon>Gunneridae</taxon>
        <taxon>Pentapetalae</taxon>
        <taxon>rosids</taxon>
        <taxon>malvids</taxon>
        <taxon>Brassicales</taxon>
        <taxon>Brassicaceae</taxon>
        <taxon>Brassiceae</taxon>
        <taxon>Brassica</taxon>
    </lineage>
</organism>
<proteinExistence type="predicted"/>
<feature type="chain" id="PRO_5035721240" evidence="1">
    <location>
        <begin position="25"/>
        <end position="144"/>
    </location>
</feature>
<evidence type="ECO:0000313" key="2">
    <source>
        <dbReference type="EMBL" id="KAF3488714.1"/>
    </source>
</evidence>
<dbReference type="AlphaFoldDB" id="A0A8S9N7U8"/>